<dbReference type="InterPro" id="IPR004416">
    <property type="entry name" value="MnmG"/>
</dbReference>
<evidence type="ECO:0000256" key="2">
    <source>
        <dbReference type="ARBA" id="ARBA00007653"/>
    </source>
</evidence>
<dbReference type="InterPro" id="IPR020595">
    <property type="entry name" value="MnmG-rel_CS"/>
</dbReference>
<evidence type="ECO:0000256" key="3">
    <source>
        <dbReference type="ARBA" id="ARBA00022630"/>
    </source>
</evidence>
<protein>
    <recommendedName>
        <fullName evidence="5">tRNA uridine 5-carboxymethylaminomethyl modification enzyme C-terminal subdomain domain-containing protein</fullName>
    </recommendedName>
</protein>
<dbReference type="Gene3D" id="1.10.150.570">
    <property type="entry name" value="GidA associated domain, C-terminal subdomain"/>
    <property type="match status" value="1"/>
</dbReference>
<dbReference type="FunFam" id="1.10.150.570:FF:000001">
    <property type="entry name" value="tRNA uridine 5-carboxymethylaminomethyl modification enzyme MnmG"/>
    <property type="match status" value="1"/>
</dbReference>
<dbReference type="GO" id="GO:0050660">
    <property type="term" value="F:flavin adenine dinucleotide binding"/>
    <property type="evidence" value="ECO:0007669"/>
    <property type="project" value="InterPro"/>
</dbReference>
<accession>A0A381WD79</accession>
<dbReference type="InterPro" id="IPR047001">
    <property type="entry name" value="MnmG_C_subdom"/>
</dbReference>
<dbReference type="PROSITE" id="PS01280">
    <property type="entry name" value="GIDA_1"/>
    <property type="match status" value="1"/>
</dbReference>
<dbReference type="Pfam" id="PF01134">
    <property type="entry name" value="GIDA"/>
    <property type="match status" value="1"/>
</dbReference>
<keyword evidence="4" id="KW-0274">FAD</keyword>
<proteinExistence type="inferred from homology"/>
<dbReference type="FunFam" id="3.50.50.60:FF:000002">
    <property type="entry name" value="tRNA uridine 5-carboxymethylaminomethyl modification enzyme MnmG"/>
    <property type="match status" value="1"/>
</dbReference>
<comment type="cofactor">
    <cofactor evidence="1">
        <name>FAD</name>
        <dbReference type="ChEBI" id="CHEBI:57692"/>
    </cofactor>
</comment>
<name>A0A381WD79_9ZZZZ</name>
<dbReference type="InterPro" id="IPR049312">
    <property type="entry name" value="GIDA_C_N"/>
</dbReference>
<organism evidence="6">
    <name type="scientific">marine metagenome</name>
    <dbReference type="NCBI Taxonomy" id="408172"/>
    <lineage>
        <taxon>unclassified sequences</taxon>
        <taxon>metagenomes</taxon>
        <taxon>ecological metagenomes</taxon>
    </lineage>
</organism>
<reference evidence="6" key="1">
    <citation type="submission" date="2018-05" db="EMBL/GenBank/DDBJ databases">
        <authorList>
            <person name="Lanie J.A."/>
            <person name="Ng W.-L."/>
            <person name="Kazmierczak K.M."/>
            <person name="Andrzejewski T.M."/>
            <person name="Davidsen T.M."/>
            <person name="Wayne K.J."/>
            <person name="Tettelin H."/>
            <person name="Glass J.I."/>
            <person name="Rusch D."/>
            <person name="Podicherti R."/>
            <person name="Tsui H.-C.T."/>
            <person name="Winkler M.E."/>
        </authorList>
    </citation>
    <scope>NUCLEOTIDE SEQUENCE</scope>
</reference>
<dbReference type="HAMAP" id="MF_00129">
    <property type="entry name" value="MnmG_GidA"/>
    <property type="match status" value="1"/>
</dbReference>
<dbReference type="GO" id="GO:0005829">
    <property type="term" value="C:cytosol"/>
    <property type="evidence" value="ECO:0007669"/>
    <property type="project" value="TreeGrafter"/>
</dbReference>
<dbReference type="InterPro" id="IPR026904">
    <property type="entry name" value="MnmG_C"/>
</dbReference>
<evidence type="ECO:0000259" key="5">
    <source>
        <dbReference type="SMART" id="SM01228"/>
    </source>
</evidence>
<dbReference type="AlphaFoldDB" id="A0A381WD79"/>
<dbReference type="SMART" id="SM01228">
    <property type="entry name" value="GIDA_assoc_3"/>
    <property type="match status" value="1"/>
</dbReference>
<dbReference type="PANTHER" id="PTHR11806">
    <property type="entry name" value="GLUCOSE INHIBITED DIVISION PROTEIN A"/>
    <property type="match status" value="1"/>
</dbReference>
<dbReference type="GO" id="GO:0002098">
    <property type="term" value="P:tRNA wobble uridine modification"/>
    <property type="evidence" value="ECO:0007669"/>
    <property type="project" value="InterPro"/>
</dbReference>
<dbReference type="InterPro" id="IPR036188">
    <property type="entry name" value="FAD/NAD-bd_sf"/>
</dbReference>
<comment type="similarity">
    <text evidence="2">Belongs to the MnmG family.</text>
</comment>
<dbReference type="NCBIfam" id="TIGR00136">
    <property type="entry name" value="mnmG_gidA"/>
    <property type="match status" value="1"/>
</dbReference>
<evidence type="ECO:0000313" key="6">
    <source>
        <dbReference type="EMBL" id="SVA49988.1"/>
    </source>
</evidence>
<dbReference type="Gene3D" id="1.10.10.1800">
    <property type="entry name" value="tRNA uridine 5-carboxymethylaminomethyl modification enzyme MnmG/GidA"/>
    <property type="match status" value="1"/>
</dbReference>
<feature type="domain" description="tRNA uridine 5-carboxymethylaminomethyl modification enzyme C-terminal subdomain" evidence="5">
    <location>
        <begin position="546"/>
        <end position="617"/>
    </location>
</feature>
<dbReference type="GO" id="GO:0030488">
    <property type="term" value="P:tRNA methylation"/>
    <property type="evidence" value="ECO:0007669"/>
    <property type="project" value="TreeGrafter"/>
</dbReference>
<dbReference type="Pfam" id="PF13932">
    <property type="entry name" value="SAM_GIDA_C"/>
    <property type="match status" value="1"/>
</dbReference>
<dbReference type="Gene3D" id="3.50.50.60">
    <property type="entry name" value="FAD/NAD(P)-binding domain"/>
    <property type="match status" value="2"/>
</dbReference>
<dbReference type="InterPro" id="IPR044920">
    <property type="entry name" value="MnmG_C_subdom_sf"/>
</dbReference>
<evidence type="ECO:0000256" key="1">
    <source>
        <dbReference type="ARBA" id="ARBA00001974"/>
    </source>
</evidence>
<dbReference type="Pfam" id="PF21680">
    <property type="entry name" value="GIDA_C_1st"/>
    <property type="match status" value="1"/>
</dbReference>
<gene>
    <name evidence="6" type="ORF">METZ01_LOCUS102842</name>
</gene>
<dbReference type="InterPro" id="IPR002218">
    <property type="entry name" value="MnmG-rel"/>
</dbReference>
<dbReference type="PANTHER" id="PTHR11806:SF0">
    <property type="entry name" value="PROTEIN MTO1 HOMOLOG, MITOCHONDRIAL"/>
    <property type="match status" value="1"/>
</dbReference>
<evidence type="ECO:0000256" key="4">
    <source>
        <dbReference type="ARBA" id="ARBA00022827"/>
    </source>
</evidence>
<sequence length="629" mass="68749">VKPGTKYKVLVVGAGHAGIEAALAAARCGSKVALITINKSTIGRMACNPSIGGLAKGQMVREIDALGGVMGSAADFSGIQFKILNRSKGRAVWSPRAQVDKRLYEQYVKDHVIKSPGIDIIEAEVAAPIIQNGKIGGVKIVDGCVINADTVILTNGTFLNGLIHIGQKKIPAGRMGELGSVGITETLARFGLDCGRLKTGTPPRLFKNSIDWNRLDKIDGDDKPAPFSHFHKYFNPPNVPCYSIATNCEAHDIIKNNINQSPMFSGDIRGVGPRYCPSIEDKINRFSDKNSHRLICEPEWVGSDQIYLNGFSTSLPEEVQRKALQCIPGFEGVQFVRPGYAIEYDYIYPYQLKMTLESKNIPGLYLAGQINGTSGYEEAAVQGLMAGANAGLSLMGRDPLVLNRSEAYAGVMIDDLITKSTPEPYRMFTSRAEHRLVLRYTNANRRLGSAARACGLISKNKHRVLVDQTTAIDKTVSECGCSVAPEHVNERIILSGGTAINQKTPLKKLLKRPEFFLSDFDDLAISCPAVADPYKDEVLLEAETIIKYRGYIDRSNMHINKVIRSDLVEINPRFNYSSVVGLSSESKEKLCSIKPETLGQAMRISGVTPADISVLSIFIAKHDRVSRET</sequence>
<keyword evidence="3" id="KW-0285">Flavoprotein</keyword>
<dbReference type="InterPro" id="IPR040131">
    <property type="entry name" value="MnmG_N"/>
</dbReference>
<dbReference type="EMBL" id="UINC01011314">
    <property type="protein sequence ID" value="SVA49988.1"/>
    <property type="molecule type" value="Genomic_DNA"/>
</dbReference>
<dbReference type="SUPFAM" id="SSF51905">
    <property type="entry name" value="FAD/NAD(P)-binding domain"/>
    <property type="match status" value="1"/>
</dbReference>
<feature type="non-terminal residue" evidence="6">
    <location>
        <position position="1"/>
    </location>
</feature>